<reference evidence="1 2" key="1">
    <citation type="submission" date="2021-06" db="EMBL/GenBank/DDBJ databases">
        <authorList>
            <person name="Palmer J.M."/>
        </authorList>
    </citation>
    <scope>NUCLEOTIDE SEQUENCE [LARGE SCALE GENOMIC DNA]</scope>
    <source>
        <strain evidence="1 2">XR_2019</strain>
        <tissue evidence="1">Muscle</tissue>
    </source>
</reference>
<gene>
    <name evidence="1" type="ORF">XENORESO_006464</name>
</gene>
<protein>
    <submittedName>
        <fullName evidence="1">Uncharacterized protein</fullName>
    </submittedName>
</protein>
<evidence type="ECO:0000313" key="1">
    <source>
        <dbReference type="EMBL" id="MEQ2269574.1"/>
    </source>
</evidence>
<accession>A0ABV0WKF2</accession>
<keyword evidence="2" id="KW-1185">Reference proteome</keyword>
<sequence>MTDGLQILPSPFIKSVKTDNIWLKRPLVWRYAWLVHHLSFFSKAVVVLEVRLGLLSCWKPALWNSFQRDGDYALLQNVTVLVGFHDSLNKLWFPTASRTHAAPNHDT</sequence>
<comment type="caution">
    <text evidence="1">The sequence shown here is derived from an EMBL/GenBank/DDBJ whole genome shotgun (WGS) entry which is preliminary data.</text>
</comment>
<name>A0ABV0WKF2_9TELE</name>
<organism evidence="1 2">
    <name type="scientific">Xenotaenia resolanae</name>
    <dbReference type="NCBI Taxonomy" id="208358"/>
    <lineage>
        <taxon>Eukaryota</taxon>
        <taxon>Metazoa</taxon>
        <taxon>Chordata</taxon>
        <taxon>Craniata</taxon>
        <taxon>Vertebrata</taxon>
        <taxon>Euteleostomi</taxon>
        <taxon>Actinopterygii</taxon>
        <taxon>Neopterygii</taxon>
        <taxon>Teleostei</taxon>
        <taxon>Neoteleostei</taxon>
        <taxon>Acanthomorphata</taxon>
        <taxon>Ovalentaria</taxon>
        <taxon>Atherinomorphae</taxon>
        <taxon>Cyprinodontiformes</taxon>
        <taxon>Goodeidae</taxon>
        <taxon>Xenotaenia</taxon>
    </lineage>
</organism>
<dbReference type="EMBL" id="JAHRIM010052243">
    <property type="protein sequence ID" value="MEQ2269574.1"/>
    <property type="molecule type" value="Genomic_DNA"/>
</dbReference>
<proteinExistence type="predicted"/>
<dbReference type="Proteomes" id="UP001444071">
    <property type="component" value="Unassembled WGS sequence"/>
</dbReference>
<evidence type="ECO:0000313" key="2">
    <source>
        <dbReference type="Proteomes" id="UP001444071"/>
    </source>
</evidence>